<keyword evidence="3" id="KW-1185">Reference proteome</keyword>
<gene>
    <name evidence="2" type="ORF">GCM10009554_11730</name>
</gene>
<comment type="caution">
    <text evidence="2">The sequence shown here is derived from an EMBL/GenBank/DDBJ whole genome shotgun (WGS) entry which is preliminary data.</text>
</comment>
<dbReference type="RefSeq" id="WP_343965575.1">
    <property type="nucleotide sequence ID" value="NZ_BAAAHK010000003.1"/>
</dbReference>
<dbReference type="Proteomes" id="UP001500542">
    <property type="component" value="Unassembled WGS sequence"/>
</dbReference>
<feature type="region of interest" description="Disordered" evidence="1">
    <location>
        <begin position="20"/>
        <end position="43"/>
    </location>
</feature>
<evidence type="ECO:0000313" key="3">
    <source>
        <dbReference type="Proteomes" id="UP001500542"/>
    </source>
</evidence>
<evidence type="ECO:0000313" key="2">
    <source>
        <dbReference type="EMBL" id="GAA0929397.1"/>
    </source>
</evidence>
<organism evidence="2 3">
    <name type="scientific">Kribbella koreensis</name>
    <dbReference type="NCBI Taxonomy" id="57909"/>
    <lineage>
        <taxon>Bacteria</taxon>
        <taxon>Bacillati</taxon>
        <taxon>Actinomycetota</taxon>
        <taxon>Actinomycetes</taxon>
        <taxon>Propionibacteriales</taxon>
        <taxon>Kribbellaceae</taxon>
        <taxon>Kribbella</taxon>
    </lineage>
</organism>
<name>A0ABN1PK79_9ACTN</name>
<dbReference type="EMBL" id="BAAAHK010000003">
    <property type="protein sequence ID" value="GAA0929397.1"/>
    <property type="molecule type" value="Genomic_DNA"/>
</dbReference>
<proteinExistence type="predicted"/>
<sequence>MSTPDEEFLDELEVEVDVELTAEESARPPADEPVGSWQFDPTDIDREEASLRSLRGAIEALEGGGIPPARG</sequence>
<reference evidence="2 3" key="1">
    <citation type="journal article" date="2019" name="Int. J. Syst. Evol. Microbiol.">
        <title>The Global Catalogue of Microorganisms (GCM) 10K type strain sequencing project: providing services to taxonomists for standard genome sequencing and annotation.</title>
        <authorList>
            <consortium name="The Broad Institute Genomics Platform"/>
            <consortium name="The Broad Institute Genome Sequencing Center for Infectious Disease"/>
            <person name="Wu L."/>
            <person name="Ma J."/>
        </authorList>
    </citation>
    <scope>NUCLEOTIDE SEQUENCE [LARGE SCALE GENOMIC DNA]</scope>
    <source>
        <strain evidence="2 3">JCM 10977</strain>
    </source>
</reference>
<protein>
    <submittedName>
        <fullName evidence="2">Uncharacterized protein</fullName>
    </submittedName>
</protein>
<accession>A0ABN1PK79</accession>
<evidence type="ECO:0000256" key="1">
    <source>
        <dbReference type="SAM" id="MobiDB-lite"/>
    </source>
</evidence>